<dbReference type="PANTHER" id="PTHR15682">
    <property type="entry name" value="UNHEALTHY RIBOSOME BIOGENESIS PROTEIN 2 HOMOLOG"/>
    <property type="match status" value="1"/>
</dbReference>
<protein>
    <submittedName>
        <fullName evidence="2">Urb2/Npa2 family-domain-containing protein</fullName>
    </submittedName>
</protein>
<dbReference type="Pfam" id="PF10441">
    <property type="entry name" value="Urb2"/>
    <property type="match status" value="1"/>
</dbReference>
<dbReference type="PANTHER" id="PTHR15682:SF2">
    <property type="entry name" value="UNHEALTHY RIBOSOME BIOGENESIS PROTEIN 2 HOMOLOG"/>
    <property type="match status" value="1"/>
</dbReference>
<dbReference type="STRING" id="90262.A0A1X2IAE7"/>
<evidence type="ECO:0000313" key="2">
    <source>
        <dbReference type="EMBL" id="ORZ12704.1"/>
    </source>
</evidence>
<organism evidence="2 3">
    <name type="scientific">Absidia repens</name>
    <dbReference type="NCBI Taxonomy" id="90262"/>
    <lineage>
        <taxon>Eukaryota</taxon>
        <taxon>Fungi</taxon>
        <taxon>Fungi incertae sedis</taxon>
        <taxon>Mucoromycota</taxon>
        <taxon>Mucoromycotina</taxon>
        <taxon>Mucoromycetes</taxon>
        <taxon>Mucorales</taxon>
        <taxon>Cunninghamellaceae</taxon>
        <taxon>Absidia</taxon>
    </lineage>
</organism>
<evidence type="ECO:0000259" key="1">
    <source>
        <dbReference type="Pfam" id="PF10441"/>
    </source>
</evidence>
<sequence>MNVEHSVLPALQVHFALSNAFYDVYWLQLSNNSREWLVSELKTLFRLEYRGDTQTSRIFLVHCANVLLQHVYFSTLNPTKKSSSGKNADLVSAVLNMVMDENETQWQKSTWDGQLVSLENMDSVRLAIWKLVTDEWLEPVCRVIQDDSRRTQSFAYLVLLSTIKQTPAENQPSMFTMQSLNNMLLRSANFYEIRCFNDLSVDIILKMLIQLFQDKTTQGTNPTANSIVAEIAKIKLDEVFVLDKSKLSELGKVLLNSLNQTTDQDGDYTMQFTIDTICRLMNLLLLFPVEYFGKQERSHMLWLSLLVDAWLFSGGSASPSSIIRGSLACRSLYLRFVDISNAGALQMNSSILHWWVHVVDSKFTSDTIQSIKPDVNAWIEATKHMDYKVQSIVFPMAGSKNPDATVTAILQHTLQHRFATTVTDGKLPSSFIWTLNFMDALVDYLPNFMKKQDNIADSNLLGTLPEMLKVSQLICKMLQQGSQCLQSTVNGVNLSKSMPDSEFAVLFHGARLILEYAYILRSNGKDIDVAELSEKTTKLVSPVVAHLQNCLLSRSNTNTDDSLNMAVSFCSAICMTLSQHDQTDTTKRILSVIWVVVGLAYETKNTLAIQSVSDVFSKWIQSLSREQYSILVDSFVEQMTSLEVQPKDDRGRIAHHTFVSLVFLLLTKSNDGQKRQLVGMISPFILKLTAIVGTATSIKLLDESLDLLVRLTNDNIFINNSYDVSLILSCLLRILHPSTCSILEPQIDRNLAHTLFGKVCFVLVNLVRLHRDPLSDNMGSMVALLQHLLHCFKSAQLSLVSQKRNTDTKKRKASAMTSPPATSSTGLLASHAPFDNTAAERYARVYSQLTIRSTGSKRSDLVQHNISKHVPYLLMNYFAVQSDPIVNITQPSLKTALSFGLYELLDMTAASDRSMIMSSLNPTGQSIFKSFYNTWKTDHKYSGQ</sequence>
<dbReference type="OrthoDB" id="160374at2759"/>
<feature type="domain" description="Nucleolar 27S pre-rRNA processing Urb2/Npa2 C-terminal" evidence="1">
    <location>
        <begin position="705"/>
        <end position="944"/>
    </location>
</feature>
<dbReference type="Proteomes" id="UP000193560">
    <property type="component" value="Unassembled WGS sequence"/>
</dbReference>
<accession>A0A1X2IAE7</accession>
<evidence type="ECO:0000313" key="3">
    <source>
        <dbReference type="Proteomes" id="UP000193560"/>
    </source>
</evidence>
<keyword evidence="3" id="KW-1185">Reference proteome</keyword>
<dbReference type="EMBL" id="MCGE01000018">
    <property type="protein sequence ID" value="ORZ12704.1"/>
    <property type="molecule type" value="Genomic_DNA"/>
</dbReference>
<dbReference type="InterPro" id="IPR052609">
    <property type="entry name" value="Ribosome_Biogenesis_Reg"/>
</dbReference>
<gene>
    <name evidence="2" type="ORF">BCR42DRAFT_75632</name>
</gene>
<name>A0A1X2IAE7_9FUNG</name>
<reference evidence="2 3" key="1">
    <citation type="submission" date="2016-07" db="EMBL/GenBank/DDBJ databases">
        <title>Pervasive Adenine N6-methylation of Active Genes in Fungi.</title>
        <authorList>
            <consortium name="DOE Joint Genome Institute"/>
            <person name="Mondo S.J."/>
            <person name="Dannebaum R.O."/>
            <person name="Kuo R.C."/>
            <person name="Labutti K."/>
            <person name="Haridas S."/>
            <person name="Kuo A."/>
            <person name="Salamov A."/>
            <person name="Ahrendt S.R."/>
            <person name="Lipzen A."/>
            <person name="Sullivan W."/>
            <person name="Andreopoulos W.B."/>
            <person name="Clum A."/>
            <person name="Lindquist E."/>
            <person name="Daum C."/>
            <person name="Ramamoorthy G.K."/>
            <person name="Gryganskyi A."/>
            <person name="Culley D."/>
            <person name="Magnuson J.K."/>
            <person name="James T.Y."/>
            <person name="O'Malley M.A."/>
            <person name="Stajich J.E."/>
            <person name="Spatafora J.W."/>
            <person name="Visel A."/>
            <person name="Grigoriev I.V."/>
        </authorList>
    </citation>
    <scope>NUCLEOTIDE SEQUENCE [LARGE SCALE GENOMIC DNA]</scope>
    <source>
        <strain evidence="2 3">NRRL 1336</strain>
    </source>
</reference>
<proteinExistence type="predicted"/>
<dbReference type="AlphaFoldDB" id="A0A1X2IAE7"/>
<comment type="caution">
    <text evidence="2">The sequence shown here is derived from an EMBL/GenBank/DDBJ whole genome shotgun (WGS) entry which is preliminary data.</text>
</comment>
<dbReference type="InterPro" id="IPR018849">
    <property type="entry name" value="Urb2/Npa2_C"/>
</dbReference>
<dbReference type="GO" id="GO:0042254">
    <property type="term" value="P:ribosome biogenesis"/>
    <property type="evidence" value="ECO:0007669"/>
    <property type="project" value="TreeGrafter"/>
</dbReference>
<dbReference type="GO" id="GO:0005730">
    <property type="term" value="C:nucleolus"/>
    <property type="evidence" value="ECO:0007669"/>
    <property type="project" value="TreeGrafter"/>
</dbReference>